<accession>A0A506U515</accession>
<name>A0A506U515_9HYPH</name>
<protein>
    <submittedName>
        <fullName evidence="3">Membrane protein FxsA</fullName>
    </submittedName>
</protein>
<feature type="transmembrane region" description="Helical" evidence="2">
    <location>
        <begin position="74"/>
        <end position="99"/>
    </location>
</feature>
<sequence>MPLLITLFIFPFVEIAGFIIVGRAIGVLPTLALIVATAVIGAALLRIQGFSVLQRLNDDMRADADPGRDMIHGVMIVLAGILLLIPGFVTDIIGFLMFVPPIRDLVWKYFRKDISVFSQRSFSYRSGGASARKPESPVVDLDSSDFSSDAKADPNSPWIDDKTDKPKD</sequence>
<reference evidence="3 4" key="1">
    <citation type="submission" date="2019-06" db="EMBL/GenBank/DDBJ databases">
        <authorList>
            <person name="Li M."/>
        </authorList>
    </citation>
    <scope>NUCLEOTIDE SEQUENCE [LARGE SCALE GENOMIC DNA]</scope>
    <source>
        <strain evidence="3 4">BGMRC2036</strain>
    </source>
</reference>
<keyword evidence="4" id="KW-1185">Reference proteome</keyword>
<comment type="caution">
    <text evidence="3">The sequence shown here is derived from an EMBL/GenBank/DDBJ whole genome shotgun (WGS) entry which is preliminary data.</text>
</comment>
<feature type="compositionally biased region" description="Low complexity" evidence="1">
    <location>
        <begin position="136"/>
        <end position="149"/>
    </location>
</feature>
<dbReference type="Pfam" id="PF04186">
    <property type="entry name" value="FxsA"/>
    <property type="match status" value="1"/>
</dbReference>
<dbReference type="OrthoDB" id="9792788at2"/>
<dbReference type="AlphaFoldDB" id="A0A506U515"/>
<feature type="transmembrane region" description="Helical" evidence="2">
    <location>
        <begin position="31"/>
        <end position="53"/>
    </location>
</feature>
<feature type="compositionally biased region" description="Basic and acidic residues" evidence="1">
    <location>
        <begin position="159"/>
        <end position="168"/>
    </location>
</feature>
<feature type="transmembrane region" description="Helical" evidence="2">
    <location>
        <begin position="7"/>
        <end position="25"/>
    </location>
</feature>
<evidence type="ECO:0000313" key="3">
    <source>
        <dbReference type="EMBL" id="TPW28446.1"/>
    </source>
</evidence>
<proteinExistence type="predicted"/>
<evidence type="ECO:0000256" key="1">
    <source>
        <dbReference type="SAM" id="MobiDB-lite"/>
    </source>
</evidence>
<keyword evidence="2" id="KW-0472">Membrane</keyword>
<evidence type="ECO:0000256" key="2">
    <source>
        <dbReference type="SAM" id="Phobius"/>
    </source>
</evidence>
<feature type="region of interest" description="Disordered" evidence="1">
    <location>
        <begin position="125"/>
        <end position="168"/>
    </location>
</feature>
<evidence type="ECO:0000313" key="4">
    <source>
        <dbReference type="Proteomes" id="UP000318801"/>
    </source>
</evidence>
<gene>
    <name evidence="3" type="primary">fxsA</name>
    <name evidence="3" type="ORF">FJU08_16645</name>
</gene>
<dbReference type="EMBL" id="VHLG01000012">
    <property type="protein sequence ID" value="TPW28446.1"/>
    <property type="molecule type" value="Genomic_DNA"/>
</dbReference>
<dbReference type="NCBIfam" id="NF008528">
    <property type="entry name" value="PRK11463.1-2"/>
    <property type="match status" value="1"/>
</dbReference>
<dbReference type="RefSeq" id="WP_141150165.1">
    <property type="nucleotide sequence ID" value="NZ_VHLG01000012.1"/>
</dbReference>
<dbReference type="PANTHER" id="PTHR35335:SF1">
    <property type="entry name" value="UPF0716 PROTEIN FXSA"/>
    <property type="match status" value="1"/>
</dbReference>
<dbReference type="Proteomes" id="UP000318801">
    <property type="component" value="Unassembled WGS sequence"/>
</dbReference>
<dbReference type="GO" id="GO:0016020">
    <property type="term" value="C:membrane"/>
    <property type="evidence" value="ECO:0007669"/>
    <property type="project" value="InterPro"/>
</dbReference>
<keyword evidence="2" id="KW-1133">Transmembrane helix</keyword>
<dbReference type="InterPro" id="IPR007313">
    <property type="entry name" value="FxsA"/>
</dbReference>
<keyword evidence="2" id="KW-0812">Transmembrane</keyword>
<organism evidence="3 4">
    <name type="scientific">Martelella alba</name>
    <dbReference type="NCBI Taxonomy" id="2590451"/>
    <lineage>
        <taxon>Bacteria</taxon>
        <taxon>Pseudomonadati</taxon>
        <taxon>Pseudomonadota</taxon>
        <taxon>Alphaproteobacteria</taxon>
        <taxon>Hyphomicrobiales</taxon>
        <taxon>Aurantimonadaceae</taxon>
        <taxon>Martelella</taxon>
    </lineage>
</organism>
<dbReference type="PANTHER" id="PTHR35335">
    <property type="entry name" value="UPF0716 PROTEIN FXSA"/>
    <property type="match status" value="1"/>
</dbReference>